<accession>A0AAV4S772</accession>
<dbReference type="PANTHER" id="PTHR47331">
    <property type="entry name" value="PHD-TYPE DOMAIN-CONTAINING PROTEIN"/>
    <property type="match status" value="1"/>
</dbReference>
<protein>
    <recommendedName>
        <fullName evidence="1">DUF5641 domain-containing protein</fullName>
    </recommendedName>
</protein>
<feature type="domain" description="DUF5641" evidence="1">
    <location>
        <begin position="216"/>
        <end position="272"/>
    </location>
</feature>
<dbReference type="PANTHER" id="PTHR47331:SF1">
    <property type="entry name" value="GAG-LIKE PROTEIN"/>
    <property type="match status" value="1"/>
</dbReference>
<evidence type="ECO:0000313" key="2">
    <source>
        <dbReference type="EMBL" id="GIY28926.1"/>
    </source>
</evidence>
<keyword evidence="3" id="KW-1185">Reference proteome</keyword>
<dbReference type="Pfam" id="PF18701">
    <property type="entry name" value="DUF5641"/>
    <property type="match status" value="1"/>
</dbReference>
<evidence type="ECO:0000259" key="1">
    <source>
        <dbReference type="Pfam" id="PF18701"/>
    </source>
</evidence>
<organism evidence="2 3">
    <name type="scientific">Caerostris darwini</name>
    <dbReference type="NCBI Taxonomy" id="1538125"/>
    <lineage>
        <taxon>Eukaryota</taxon>
        <taxon>Metazoa</taxon>
        <taxon>Ecdysozoa</taxon>
        <taxon>Arthropoda</taxon>
        <taxon>Chelicerata</taxon>
        <taxon>Arachnida</taxon>
        <taxon>Araneae</taxon>
        <taxon>Araneomorphae</taxon>
        <taxon>Entelegynae</taxon>
        <taxon>Araneoidea</taxon>
        <taxon>Araneidae</taxon>
        <taxon>Caerostris</taxon>
    </lineage>
</organism>
<dbReference type="InterPro" id="IPR040676">
    <property type="entry name" value="DUF5641"/>
</dbReference>
<dbReference type="AlphaFoldDB" id="A0AAV4S772"/>
<dbReference type="Proteomes" id="UP001054837">
    <property type="component" value="Unassembled WGS sequence"/>
</dbReference>
<dbReference type="EMBL" id="BPLQ01007237">
    <property type="protein sequence ID" value="GIY28926.1"/>
    <property type="molecule type" value="Genomic_DNA"/>
</dbReference>
<name>A0AAV4S772_9ARAC</name>
<proteinExistence type="predicted"/>
<gene>
    <name evidence="2" type="primary">DMN91_000026</name>
    <name evidence="2" type="ORF">CDAR_621421</name>
</gene>
<evidence type="ECO:0000313" key="3">
    <source>
        <dbReference type="Proteomes" id="UP001054837"/>
    </source>
</evidence>
<comment type="caution">
    <text evidence="2">The sequence shown here is derived from an EMBL/GenBank/DDBJ whole genome shotgun (WGS) entry which is preliminary data.</text>
</comment>
<reference evidence="2 3" key="1">
    <citation type="submission" date="2021-06" db="EMBL/GenBank/DDBJ databases">
        <title>Caerostris darwini draft genome.</title>
        <authorList>
            <person name="Kono N."/>
            <person name="Arakawa K."/>
        </authorList>
    </citation>
    <scope>NUCLEOTIDE SEQUENCE [LARGE SCALE GENOMIC DNA]</scope>
</reference>
<sequence length="300" mass="35275">MSIQDSEIHAWTDSKIVLLWLSSHPKCWETTISNRTSKILESLPSNSWHYVPSKENPADIATRSINPQNLGSCRLRWHDPNFLHQDFNYWPLEDPASEQIHEELLQQRKITEIKSILFRWVQERHFPDELNSLQAGKTLSPSSKILSLNPFLDNGILWIGGWIKRSNLPFKSKHPLLSPDNDIESLHALTPSHFLIGEKLSFLPDEPANEEPLHGTRWQLVQSILKGFWKRYHNEYLHSLQQRTKWREPEENLRVGDLVIIKESNLPPATWPFYYYQLPFSFLKLIFLLLLNENKENFIN</sequence>